<name>A0A100WIE0_MYCCR</name>
<reference evidence="2" key="2">
    <citation type="submission" date="2016-02" db="EMBL/GenBank/DDBJ databases">
        <title>Draft genome sequence of five rapidly growing Mycobacterium species.</title>
        <authorList>
            <person name="Katahira K."/>
            <person name="Gotou Y."/>
            <person name="Iida K."/>
            <person name="Ogura Y."/>
            <person name="Hayashi T."/>
        </authorList>
    </citation>
    <scope>NUCLEOTIDE SEQUENCE [LARGE SCALE GENOMIC DNA]</scope>
    <source>
        <strain evidence="2">JCM15298</strain>
    </source>
</reference>
<comment type="caution">
    <text evidence="1">The sequence shown here is derived from an EMBL/GenBank/DDBJ whole genome shotgun (WGS) entry which is preliminary data.</text>
</comment>
<dbReference type="Proteomes" id="UP000069443">
    <property type="component" value="Unassembled WGS sequence"/>
</dbReference>
<gene>
    <name evidence="1" type="ORF">RMCC_5573</name>
</gene>
<organism evidence="1 2">
    <name type="scientific">Mycolicibacterium canariasense</name>
    <name type="common">Mycobacterium canariasense</name>
    <dbReference type="NCBI Taxonomy" id="228230"/>
    <lineage>
        <taxon>Bacteria</taxon>
        <taxon>Bacillati</taxon>
        <taxon>Actinomycetota</taxon>
        <taxon>Actinomycetes</taxon>
        <taxon>Mycobacteriales</taxon>
        <taxon>Mycobacteriaceae</taxon>
        <taxon>Mycolicibacterium</taxon>
    </lineage>
</organism>
<evidence type="ECO:0000313" key="1">
    <source>
        <dbReference type="EMBL" id="GAS98608.1"/>
    </source>
</evidence>
<reference evidence="2" key="1">
    <citation type="journal article" date="2016" name="Genome Announc.">
        <title>Draft Genome Sequences of Five Rapidly Growing Mycobacterium Species, M. thermoresistibile, M. fortuitum subsp. acetamidolyticum, M. canariasense, M. brisbanense, and M. novocastrense.</title>
        <authorList>
            <person name="Katahira K."/>
            <person name="Ogura Y."/>
            <person name="Gotoh Y."/>
            <person name="Hayashi T."/>
        </authorList>
    </citation>
    <scope>NUCLEOTIDE SEQUENCE [LARGE SCALE GENOMIC DNA]</scope>
    <source>
        <strain evidence="2">JCM15298</strain>
    </source>
</reference>
<dbReference type="AlphaFoldDB" id="A0A100WIE0"/>
<sequence length="129" mass="14514">MFGISPDENFDFLIGKLLRQMCFGENELVLRFDDPTIDLKGVSDVPQIVCVIEADIEVITHVRGSRLAESALSLAGDLVNLLGKRIQGVETKPRALSLKFDNEYTLVLHDSEEHYESFSIRYGDRTIVV</sequence>
<proteinExistence type="predicted"/>
<dbReference type="EMBL" id="BCSY01000086">
    <property type="protein sequence ID" value="GAS98608.1"/>
    <property type="molecule type" value="Genomic_DNA"/>
</dbReference>
<accession>A0A100WIE0</accession>
<protein>
    <submittedName>
        <fullName evidence="1">NADH:flavin oxidoreductase/NADH oxidase</fullName>
    </submittedName>
</protein>
<evidence type="ECO:0000313" key="2">
    <source>
        <dbReference type="Proteomes" id="UP000069443"/>
    </source>
</evidence>
<dbReference type="STRING" id="228230.RMCC_5573"/>
<keyword evidence="2" id="KW-1185">Reference proteome</keyword>